<organism evidence="2 3">
    <name type="scientific">Cupriavidus taiwanensis</name>
    <dbReference type="NCBI Taxonomy" id="164546"/>
    <lineage>
        <taxon>Bacteria</taxon>
        <taxon>Pseudomonadati</taxon>
        <taxon>Pseudomonadota</taxon>
        <taxon>Betaproteobacteria</taxon>
        <taxon>Burkholderiales</taxon>
        <taxon>Burkholderiaceae</taxon>
        <taxon>Cupriavidus</taxon>
    </lineage>
</organism>
<dbReference type="CDD" id="cd00761">
    <property type="entry name" value="Glyco_tranf_GTA_type"/>
    <property type="match status" value="1"/>
</dbReference>
<dbReference type="PANTHER" id="PTHR43685:SF2">
    <property type="entry name" value="GLYCOSYLTRANSFERASE 2-LIKE DOMAIN-CONTAINING PROTEIN"/>
    <property type="match status" value="1"/>
</dbReference>
<dbReference type="InterPro" id="IPR001173">
    <property type="entry name" value="Glyco_trans_2-like"/>
</dbReference>
<protein>
    <recommendedName>
        <fullName evidence="1">Glycosyltransferase 2-like domain-containing protein</fullName>
    </recommendedName>
</protein>
<evidence type="ECO:0000313" key="2">
    <source>
        <dbReference type="EMBL" id="SPK71374.1"/>
    </source>
</evidence>
<sequence length="862" mass="97168">MKVKELVRDTIWMPGSEYAEHVKPKVSVLLPTYRRGKSGMFRRAVQAVLDQSLTNLELIIVDDASTDGTADQIAEFMRKDGRVSCLRHQKNIGLPAISEYEAYVRARSDMIAFAFDDDYFYPNALENLLEQAEEFVGAVCYGYVEWTIRDLSTGDSTTGRLGGGKSQGALRGGNFVPNNGVLLPRQVIEDVGFYDPHVIMARVCDWDLWRRVADRYELRFVDVAVALVEGPSTTDSLGSTYRLDSWAAEEWMRTARNEQLRPSSFPEYEVLKANSAHGESTRTVCEVVAYRHALQRGWVKERVEGRSDEGYALVVNTDYDASTTLCFDMLPQKYAQRVRVISTSGVFGIEEMARATCVIFIRRLRAFQTWIDAAKAMDIPVYYYLDDNFPLLTERNDIRIPGEDFSSRALRSSLRSFAGVFLTSQELVKYFSDRLIHENLLYFPPACVNQSTLVGSHKQDPRDEEIVVAFAGGSHRHKGLWDAVVPALQKVAREGVPIHFVTTETDGDVVEDTVGHENFRVTLLPFDPGYAFAIRRYGRYGPDFVVHAPSDTENNRYKTKNVLLTANLLNAVAVLPDTDPYREIADAQIAFIVKDPFLTSRWYEAFKALFSGKIDNEGLKVGNSAYCKAHFSGVQNGQVLDAIFERHGGEPDWMEQQRRLHALAVRQRMTAGQFGGGAIAAPGSLADASQLARFRKMQRYSWRHRLLRGSTDLWNSCAPEFLPLCKASEAAGWRKPFSSLELSDTLHELPFREYKVDLPSGKLRGVSFALAVDWLKQGIIGVEVVAPDDVIVAQVGHDLSTLDLSRPVEFSFNDIPVTADKPWRFRVFCRSHSPVYVYEFINRRLLGLRFSAATPFAEFVVT</sequence>
<feature type="domain" description="Glycosyltransferase 2-like" evidence="1">
    <location>
        <begin position="27"/>
        <end position="144"/>
    </location>
</feature>
<evidence type="ECO:0000313" key="3">
    <source>
        <dbReference type="Proteomes" id="UP000255505"/>
    </source>
</evidence>
<dbReference type="AlphaFoldDB" id="A0A375I9A0"/>
<dbReference type="Gene3D" id="3.90.550.10">
    <property type="entry name" value="Spore Coat Polysaccharide Biosynthesis Protein SpsA, Chain A"/>
    <property type="match status" value="1"/>
</dbReference>
<dbReference type="InterPro" id="IPR050834">
    <property type="entry name" value="Glycosyltransf_2"/>
</dbReference>
<dbReference type="RefSeq" id="WP_115661413.1">
    <property type="nucleotide sequence ID" value="NZ_LT991976.1"/>
</dbReference>
<dbReference type="SUPFAM" id="SSF53448">
    <property type="entry name" value="Nucleotide-diphospho-sugar transferases"/>
    <property type="match status" value="1"/>
</dbReference>
<dbReference type="Pfam" id="PF00535">
    <property type="entry name" value="Glycos_transf_2"/>
    <property type="match status" value="1"/>
</dbReference>
<proteinExistence type="predicted"/>
<evidence type="ECO:0000259" key="1">
    <source>
        <dbReference type="Pfam" id="PF00535"/>
    </source>
</evidence>
<dbReference type="Proteomes" id="UP000255505">
    <property type="component" value="Chromosome I"/>
</dbReference>
<dbReference type="PANTHER" id="PTHR43685">
    <property type="entry name" value="GLYCOSYLTRANSFERASE"/>
    <property type="match status" value="1"/>
</dbReference>
<name>A0A375I9A0_9BURK</name>
<dbReference type="InterPro" id="IPR029044">
    <property type="entry name" value="Nucleotide-diphossugar_trans"/>
</dbReference>
<reference evidence="2 3" key="1">
    <citation type="submission" date="2018-01" db="EMBL/GenBank/DDBJ databases">
        <authorList>
            <person name="Gaut B.S."/>
            <person name="Morton B.R."/>
            <person name="Clegg M.T."/>
            <person name="Duvall M.R."/>
        </authorList>
    </citation>
    <scope>NUCLEOTIDE SEQUENCE [LARGE SCALE GENOMIC DNA]</scope>
    <source>
        <strain evidence="2">Cupriavidus taiwanensis LMG 19425</strain>
    </source>
</reference>
<dbReference type="EMBL" id="LT991976">
    <property type="protein sequence ID" value="SPK71374.1"/>
    <property type="molecule type" value="Genomic_DNA"/>
</dbReference>
<accession>A0A375I9A0</accession>
<gene>
    <name evidence="2" type="ORF">CT19425_30598</name>
</gene>